<accession>A0A8J9ZKA3</accession>
<keyword evidence="3 6" id="KW-0812">Transmembrane</keyword>
<feature type="transmembrane region" description="Helical" evidence="6">
    <location>
        <begin position="53"/>
        <end position="74"/>
    </location>
</feature>
<dbReference type="Proteomes" id="UP000838412">
    <property type="component" value="Chromosome 2"/>
</dbReference>
<gene>
    <name evidence="7" type="primary">Hypp1368</name>
    <name evidence="7" type="ORF">BLAG_LOCUS13897</name>
</gene>
<reference evidence="7" key="1">
    <citation type="submission" date="2022-01" db="EMBL/GenBank/DDBJ databases">
        <authorList>
            <person name="Braso-Vives M."/>
        </authorList>
    </citation>
    <scope>NUCLEOTIDE SEQUENCE</scope>
</reference>
<feature type="transmembrane region" description="Helical" evidence="6">
    <location>
        <begin position="133"/>
        <end position="154"/>
    </location>
</feature>
<dbReference type="GO" id="GO:0016020">
    <property type="term" value="C:membrane"/>
    <property type="evidence" value="ECO:0007669"/>
    <property type="project" value="UniProtKB-SubCell"/>
</dbReference>
<evidence type="ECO:0000313" key="7">
    <source>
        <dbReference type="EMBL" id="CAH1254510.1"/>
    </source>
</evidence>
<protein>
    <submittedName>
        <fullName evidence="7">Hypp1368 protein</fullName>
    </submittedName>
</protein>
<dbReference type="OrthoDB" id="9994280at2759"/>
<evidence type="ECO:0000256" key="3">
    <source>
        <dbReference type="ARBA" id="ARBA00022692"/>
    </source>
</evidence>
<comment type="similarity">
    <text evidence="2">Belongs to the TMEM200 family.</text>
</comment>
<name>A0A8J9ZKA3_BRALA</name>
<dbReference type="EMBL" id="OV696687">
    <property type="protein sequence ID" value="CAH1254510.1"/>
    <property type="molecule type" value="Genomic_DNA"/>
</dbReference>
<keyword evidence="4 6" id="KW-1133">Transmembrane helix</keyword>
<evidence type="ECO:0000256" key="5">
    <source>
        <dbReference type="ARBA" id="ARBA00023136"/>
    </source>
</evidence>
<sequence>MFAARGALAGTRLARERRRKLREARARARRRKQRRPKTVIIHKGTVKICSFPTAWILFGLFVFGAGTVMSMVSYDFLEVEFLMINNITQKRPESTDFDQIRGIQDALFQAGYPDNVYDEYLLRGINYPPQFRLVGPLLIGGGIFIMLCGITALLENRDGETIRAPVIVLDPATGQPGHHFDGYKSRFANFDEMLSNSCPNLKCLPQPPELNQQRGYLKHPPSPAPLHSLFPRRKVVRTPRKSYQPIGLNLSEFQQKANISQKNSQPRGFMKHFRGTAEGI</sequence>
<proteinExistence type="inferred from homology"/>
<evidence type="ECO:0000256" key="4">
    <source>
        <dbReference type="ARBA" id="ARBA00022989"/>
    </source>
</evidence>
<evidence type="ECO:0000313" key="8">
    <source>
        <dbReference type="Proteomes" id="UP000838412"/>
    </source>
</evidence>
<organism evidence="7 8">
    <name type="scientific">Branchiostoma lanceolatum</name>
    <name type="common">Common lancelet</name>
    <name type="synonym">Amphioxus lanceolatum</name>
    <dbReference type="NCBI Taxonomy" id="7740"/>
    <lineage>
        <taxon>Eukaryota</taxon>
        <taxon>Metazoa</taxon>
        <taxon>Chordata</taxon>
        <taxon>Cephalochordata</taxon>
        <taxon>Leptocardii</taxon>
        <taxon>Amphioxiformes</taxon>
        <taxon>Branchiostomatidae</taxon>
        <taxon>Branchiostoma</taxon>
    </lineage>
</organism>
<keyword evidence="5 6" id="KW-0472">Membrane</keyword>
<evidence type="ECO:0000256" key="2">
    <source>
        <dbReference type="ARBA" id="ARBA00005308"/>
    </source>
</evidence>
<evidence type="ECO:0000256" key="6">
    <source>
        <dbReference type="SAM" id="Phobius"/>
    </source>
</evidence>
<dbReference type="AlphaFoldDB" id="A0A8J9ZKA3"/>
<comment type="subcellular location">
    <subcellularLocation>
        <location evidence="1">Membrane</location>
        <topology evidence="1">Multi-pass membrane protein</topology>
    </subcellularLocation>
</comment>
<evidence type="ECO:0000256" key="1">
    <source>
        <dbReference type="ARBA" id="ARBA00004141"/>
    </source>
</evidence>
<dbReference type="Pfam" id="PF10177">
    <property type="entry name" value="DUF2371"/>
    <property type="match status" value="1"/>
</dbReference>
<keyword evidence="8" id="KW-1185">Reference proteome</keyword>
<dbReference type="InterPro" id="IPR018787">
    <property type="entry name" value="DUF2371_TMEM200"/>
</dbReference>